<evidence type="ECO:0000313" key="8">
    <source>
        <dbReference type="Proteomes" id="UP000318571"/>
    </source>
</evidence>
<accession>A0A553N7A4</accession>
<dbReference type="Proteomes" id="UP000318571">
    <property type="component" value="Chromosome 8"/>
</dbReference>
<dbReference type="Gene3D" id="3.30.1460.50">
    <property type="match status" value="1"/>
</dbReference>
<dbReference type="InterPro" id="IPR007135">
    <property type="entry name" value="Atg3/Atg10"/>
</dbReference>
<dbReference type="PANTHER" id="PTHR14957:SF1">
    <property type="entry name" value="UBIQUITIN-LIKE-CONJUGATING ENZYME ATG10"/>
    <property type="match status" value="1"/>
</dbReference>
<reference evidence="7 8" key="1">
    <citation type="journal article" date="2018" name="Nat. Ecol. Evol.">
        <title>Genomic signatures of mitonuclear coevolution across populations of Tigriopus californicus.</title>
        <authorList>
            <person name="Barreto F.S."/>
            <person name="Watson E.T."/>
            <person name="Lima T.G."/>
            <person name="Willett C.S."/>
            <person name="Edmands S."/>
            <person name="Li W."/>
            <person name="Burton R.S."/>
        </authorList>
    </citation>
    <scope>NUCLEOTIDE SEQUENCE [LARGE SCALE GENOMIC DNA]</scope>
    <source>
        <strain evidence="7 8">San Diego</strain>
    </source>
</reference>
<comment type="similarity">
    <text evidence="1">Belongs to the ATG10 family.</text>
</comment>
<evidence type="ECO:0000313" key="7">
    <source>
        <dbReference type="EMBL" id="TRY61316.1"/>
    </source>
</evidence>
<dbReference type="EMBL" id="VCGU01000459">
    <property type="protein sequence ID" value="TRY61316.1"/>
    <property type="molecule type" value="Genomic_DNA"/>
</dbReference>
<evidence type="ECO:0000256" key="1">
    <source>
        <dbReference type="ARBA" id="ARBA00005696"/>
    </source>
</evidence>
<organism evidence="7 8">
    <name type="scientific">Tigriopus californicus</name>
    <name type="common">Marine copepod</name>
    <dbReference type="NCBI Taxonomy" id="6832"/>
    <lineage>
        <taxon>Eukaryota</taxon>
        <taxon>Metazoa</taxon>
        <taxon>Ecdysozoa</taxon>
        <taxon>Arthropoda</taxon>
        <taxon>Crustacea</taxon>
        <taxon>Multicrustacea</taxon>
        <taxon>Hexanauplia</taxon>
        <taxon>Copepoda</taxon>
        <taxon>Harpacticoida</taxon>
        <taxon>Harpacticidae</taxon>
        <taxon>Tigriopus</taxon>
    </lineage>
</organism>
<gene>
    <name evidence="7" type="ORF">TCAL_14939</name>
</gene>
<evidence type="ECO:0000256" key="2">
    <source>
        <dbReference type="ARBA" id="ARBA00021099"/>
    </source>
</evidence>
<dbReference type="Pfam" id="PF03987">
    <property type="entry name" value="Autophagy_act_C"/>
    <property type="match status" value="1"/>
</dbReference>
<dbReference type="GO" id="GO:0000045">
    <property type="term" value="P:autophagosome assembly"/>
    <property type="evidence" value="ECO:0007669"/>
    <property type="project" value="TreeGrafter"/>
</dbReference>
<dbReference type="GO" id="GO:0000422">
    <property type="term" value="P:autophagy of mitochondrion"/>
    <property type="evidence" value="ECO:0007669"/>
    <property type="project" value="TreeGrafter"/>
</dbReference>
<keyword evidence="8" id="KW-1185">Reference proteome</keyword>
<evidence type="ECO:0000256" key="5">
    <source>
        <dbReference type="ARBA" id="ARBA00023006"/>
    </source>
</evidence>
<protein>
    <recommendedName>
        <fullName evidence="2">Ubiquitin-like-conjugating enzyme ATG10</fullName>
    </recommendedName>
    <alternativeName>
        <fullName evidence="6">Autophagy-related protein 10</fullName>
    </alternativeName>
</protein>
<keyword evidence="3" id="KW-0808">Transferase</keyword>
<sequence>MLMSYEEFMTEAEAFVASNSNWHVQAFDASGLICGLRRTSLLKNVNLDLHLLYSPSYQSPVLMFKPAYLSGQPLSSSEIQDLFSLKEETFHALMTQELHPMLNLPYWTVHTCNVSEICQAPGTESRPPGQFITMWLSIFMNILCLPPSQLM</sequence>
<keyword evidence="5" id="KW-0072">Autophagy</keyword>
<dbReference type="GO" id="GO:0005829">
    <property type="term" value="C:cytosol"/>
    <property type="evidence" value="ECO:0007669"/>
    <property type="project" value="TreeGrafter"/>
</dbReference>
<dbReference type="STRING" id="6832.A0A553N7A4"/>
<evidence type="ECO:0000256" key="6">
    <source>
        <dbReference type="ARBA" id="ARBA00029833"/>
    </source>
</evidence>
<evidence type="ECO:0000256" key="3">
    <source>
        <dbReference type="ARBA" id="ARBA00022679"/>
    </source>
</evidence>
<dbReference type="GO" id="GO:0061651">
    <property type="term" value="F:Atg12 conjugating enzyme activity"/>
    <property type="evidence" value="ECO:0007669"/>
    <property type="project" value="TreeGrafter"/>
</dbReference>
<comment type="caution">
    <text evidence="7">The sequence shown here is derived from an EMBL/GenBank/DDBJ whole genome shotgun (WGS) entry which is preliminary data.</text>
</comment>
<evidence type="ECO:0000256" key="4">
    <source>
        <dbReference type="ARBA" id="ARBA00022786"/>
    </source>
</evidence>
<dbReference type="PANTHER" id="PTHR14957">
    <property type="entry name" value="UBIQUITIN-LIKE-CONJUGATING ENZYME ATG10"/>
    <property type="match status" value="1"/>
</dbReference>
<proteinExistence type="inferred from homology"/>
<dbReference type="GO" id="GO:0032446">
    <property type="term" value="P:protein modification by small protein conjugation"/>
    <property type="evidence" value="ECO:0007669"/>
    <property type="project" value="TreeGrafter"/>
</dbReference>
<name>A0A553N7A4_TIGCA</name>
<dbReference type="AlphaFoldDB" id="A0A553N7A4"/>
<keyword evidence="4" id="KW-0833">Ubl conjugation pathway</keyword>